<dbReference type="InterPro" id="IPR036663">
    <property type="entry name" value="Fumarylacetoacetase_C_sf"/>
</dbReference>
<dbReference type="SUPFAM" id="SSF56529">
    <property type="entry name" value="FAH"/>
    <property type="match status" value="1"/>
</dbReference>
<organism evidence="1 2">
    <name type="scientific">Sphingorhabdus arenilitoris</name>
    <dbReference type="NCBI Taxonomy" id="1490041"/>
    <lineage>
        <taxon>Bacteria</taxon>
        <taxon>Pseudomonadati</taxon>
        <taxon>Pseudomonadota</taxon>
        <taxon>Alphaproteobacteria</taxon>
        <taxon>Sphingomonadales</taxon>
        <taxon>Sphingomonadaceae</taxon>
        <taxon>Sphingorhabdus</taxon>
    </lineage>
</organism>
<name>A0ABV8RHE8_9SPHN</name>
<dbReference type="EMBL" id="JBHSDH010000013">
    <property type="protein sequence ID" value="MFC4292818.1"/>
    <property type="molecule type" value="Genomic_DNA"/>
</dbReference>
<dbReference type="Proteomes" id="UP001595887">
    <property type="component" value="Unassembled WGS sequence"/>
</dbReference>
<dbReference type="Gene3D" id="3.90.850.10">
    <property type="entry name" value="Fumarylacetoacetase-like, C-terminal domain"/>
    <property type="match status" value="1"/>
</dbReference>
<proteinExistence type="predicted"/>
<dbReference type="PANTHER" id="PTHR30143:SF0">
    <property type="entry name" value="2-KETO-4-PENTENOATE HYDRATASE"/>
    <property type="match status" value="1"/>
</dbReference>
<protein>
    <submittedName>
        <fullName evidence="1">2-keto-4-pentenoate hydratase</fullName>
    </submittedName>
</protein>
<gene>
    <name evidence="1" type="ORF">ACFOWX_10380</name>
</gene>
<keyword evidence="2" id="KW-1185">Reference proteome</keyword>
<evidence type="ECO:0000313" key="2">
    <source>
        <dbReference type="Proteomes" id="UP001595887"/>
    </source>
</evidence>
<sequence>MGAEDMLSSISSALVQARRQAVALDGFPGALPVTLEAAYDVQARSRHIWTDQVGGWKVGGVPAAYLDKFDETRLAGPIFRKNILTANWGEVTSMPVYPGFAAVEGELVFCLGEDEQDDRLHVGVEIASSPLPAINDMGPIAVICDFGNNGGLILGPEIEDWRSYKPSVFKVVTEIEGGIVGQTEMRNFGEDALVALAFMRRHAKQYGIDLPAGTYVSTGAITGVHETAAGSRSEVSFGDLGTLRIHLVPAEPMP</sequence>
<reference evidence="2" key="1">
    <citation type="journal article" date="2019" name="Int. J. Syst. Evol. Microbiol.">
        <title>The Global Catalogue of Microorganisms (GCM) 10K type strain sequencing project: providing services to taxonomists for standard genome sequencing and annotation.</title>
        <authorList>
            <consortium name="The Broad Institute Genomics Platform"/>
            <consortium name="The Broad Institute Genome Sequencing Center for Infectious Disease"/>
            <person name="Wu L."/>
            <person name="Ma J."/>
        </authorList>
    </citation>
    <scope>NUCLEOTIDE SEQUENCE [LARGE SCALE GENOMIC DNA]</scope>
    <source>
        <strain evidence="2">CECT 8531</strain>
    </source>
</reference>
<comment type="caution">
    <text evidence="1">The sequence shown here is derived from an EMBL/GenBank/DDBJ whole genome shotgun (WGS) entry which is preliminary data.</text>
</comment>
<dbReference type="RefSeq" id="WP_381423820.1">
    <property type="nucleotide sequence ID" value="NZ_JBHSDH010000013.1"/>
</dbReference>
<dbReference type="PANTHER" id="PTHR30143">
    <property type="entry name" value="ACID HYDRATASE"/>
    <property type="match status" value="1"/>
</dbReference>
<dbReference type="InterPro" id="IPR050772">
    <property type="entry name" value="Hydratase-Decarb/MhpD_sf"/>
</dbReference>
<evidence type="ECO:0000313" key="1">
    <source>
        <dbReference type="EMBL" id="MFC4292818.1"/>
    </source>
</evidence>
<accession>A0ABV8RHE8</accession>